<evidence type="ECO:0000313" key="1">
    <source>
        <dbReference type="EMBL" id="MFC6705474.1"/>
    </source>
</evidence>
<dbReference type="RefSeq" id="WP_382400641.1">
    <property type="nucleotide sequence ID" value="NZ_JBHSWH010000001.1"/>
</dbReference>
<name>A0ABW2AF10_9MICO</name>
<organism evidence="1 2">
    <name type="scientific">Flexivirga alba</name>
    <dbReference type="NCBI Taxonomy" id="702742"/>
    <lineage>
        <taxon>Bacteria</taxon>
        <taxon>Bacillati</taxon>
        <taxon>Actinomycetota</taxon>
        <taxon>Actinomycetes</taxon>
        <taxon>Micrococcales</taxon>
        <taxon>Dermacoccaceae</taxon>
        <taxon>Flexivirga</taxon>
    </lineage>
</organism>
<keyword evidence="2" id="KW-1185">Reference proteome</keyword>
<dbReference type="EMBL" id="JBHSWH010000001">
    <property type="protein sequence ID" value="MFC6705474.1"/>
    <property type="molecule type" value="Genomic_DNA"/>
</dbReference>
<reference evidence="2" key="1">
    <citation type="journal article" date="2019" name="Int. J. Syst. Evol. Microbiol.">
        <title>The Global Catalogue of Microorganisms (GCM) 10K type strain sequencing project: providing services to taxonomists for standard genome sequencing and annotation.</title>
        <authorList>
            <consortium name="The Broad Institute Genomics Platform"/>
            <consortium name="The Broad Institute Genome Sequencing Center for Infectious Disease"/>
            <person name="Wu L."/>
            <person name="Ma J."/>
        </authorList>
    </citation>
    <scope>NUCLEOTIDE SEQUENCE [LARGE SCALE GENOMIC DNA]</scope>
    <source>
        <strain evidence="2">CCUG 58127</strain>
    </source>
</reference>
<dbReference type="Proteomes" id="UP001596298">
    <property type="component" value="Unassembled WGS sequence"/>
</dbReference>
<accession>A0ABW2AF10</accession>
<proteinExistence type="predicted"/>
<protein>
    <submittedName>
        <fullName evidence="1">Uncharacterized protein</fullName>
    </submittedName>
</protein>
<sequence>MTFPDKGPWPWFRIIWLDGRTEPPFEDYGPGWWTVRELDAGKLDHHGASAVRERRILGKVFRYSVSGDSCEFDFEWLDRDQAAAKWEELGLADDDF</sequence>
<gene>
    <name evidence="1" type="ORF">ACFQDH_09385</name>
</gene>
<comment type="caution">
    <text evidence="1">The sequence shown here is derived from an EMBL/GenBank/DDBJ whole genome shotgun (WGS) entry which is preliminary data.</text>
</comment>
<evidence type="ECO:0000313" key="2">
    <source>
        <dbReference type="Proteomes" id="UP001596298"/>
    </source>
</evidence>